<dbReference type="SUPFAM" id="SSF53335">
    <property type="entry name" value="S-adenosyl-L-methionine-dependent methyltransferases"/>
    <property type="match status" value="1"/>
</dbReference>
<dbReference type="EMBL" id="JBHTGP010000027">
    <property type="protein sequence ID" value="MFD0691302.1"/>
    <property type="molecule type" value="Genomic_DNA"/>
</dbReference>
<evidence type="ECO:0000313" key="1">
    <source>
        <dbReference type="EMBL" id="MFD0691302.1"/>
    </source>
</evidence>
<proteinExistence type="predicted"/>
<keyword evidence="1" id="KW-0489">Methyltransferase</keyword>
<dbReference type="GO" id="GO:0032259">
    <property type="term" value="P:methylation"/>
    <property type="evidence" value="ECO:0007669"/>
    <property type="project" value="UniProtKB-KW"/>
</dbReference>
<name>A0ABW2XZK0_9ACTN</name>
<evidence type="ECO:0000313" key="2">
    <source>
        <dbReference type="Proteomes" id="UP001597063"/>
    </source>
</evidence>
<dbReference type="Pfam" id="PF13489">
    <property type="entry name" value="Methyltransf_23"/>
    <property type="match status" value="1"/>
</dbReference>
<dbReference type="InterPro" id="IPR029063">
    <property type="entry name" value="SAM-dependent_MTases_sf"/>
</dbReference>
<accession>A0ABW2XZK0</accession>
<keyword evidence="2" id="KW-1185">Reference proteome</keyword>
<dbReference type="RefSeq" id="WP_242619485.1">
    <property type="nucleotide sequence ID" value="NZ_CAACUY010000122.1"/>
</dbReference>
<dbReference type="Gene3D" id="3.40.50.150">
    <property type="entry name" value="Vaccinia Virus protein VP39"/>
    <property type="match status" value="1"/>
</dbReference>
<sequence length="217" mass="23777">MPRLDDTALERSSVVANCAMNRERPLTGYNRELGIDVLAELRRPGPVRWLDLCCGSGRALVEAAALLPPDAEIVGVDLVDHFVPAPPPPRLRLVTASVTAWEPDGPSDLVTCVHGLHYVGDKLGVLARAASWLTEDGLLVASFDARSVRLDDGSPAGRRLTAALRHEGFTYDPRQRRITLRGRRNVRLPYRYIGADDQAGPNYTGQPAVNSFYEPTK</sequence>
<organism evidence="1 2">
    <name type="scientific">Actinomadura fibrosa</name>
    <dbReference type="NCBI Taxonomy" id="111802"/>
    <lineage>
        <taxon>Bacteria</taxon>
        <taxon>Bacillati</taxon>
        <taxon>Actinomycetota</taxon>
        <taxon>Actinomycetes</taxon>
        <taxon>Streptosporangiales</taxon>
        <taxon>Thermomonosporaceae</taxon>
        <taxon>Actinomadura</taxon>
    </lineage>
</organism>
<dbReference type="GO" id="GO:0008168">
    <property type="term" value="F:methyltransferase activity"/>
    <property type="evidence" value="ECO:0007669"/>
    <property type="project" value="UniProtKB-KW"/>
</dbReference>
<reference evidence="2" key="1">
    <citation type="journal article" date="2019" name="Int. J. Syst. Evol. Microbiol.">
        <title>The Global Catalogue of Microorganisms (GCM) 10K type strain sequencing project: providing services to taxonomists for standard genome sequencing and annotation.</title>
        <authorList>
            <consortium name="The Broad Institute Genomics Platform"/>
            <consortium name="The Broad Institute Genome Sequencing Center for Infectious Disease"/>
            <person name="Wu L."/>
            <person name="Ma J."/>
        </authorList>
    </citation>
    <scope>NUCLEOTIDE SEQUENCE [LARGE SCALE GENOMIC DNA]</scope>
    <source>
        <strain evidence="2">JCM 9371</strain>
    </source>
</reference>
<keyword evidence="1" id="KW-0808">Transferase</keyword>
<dbReference type="CDD" id="cd02440">
    <property type="entry name" value="AdoMet_MTases"/>
    <property type="match status" value="1"/>
</dbReference>
<protein>
    <submittedName>
        <fullName evidence="1">Class I SAM-dependent methyltransferase</fullName>
    </submittedName>
</protein>
<dbReference type="Proteomes" id="UP001597063">
    <property type="component" value="Unassembled WGS sequence"/>
</dbReference>
<gene>
    <name evidence="1" type="ORF">ACFQZM_42910</name>
</gene>
<comment type="caution">
    <text evidence="1">The sequence shown here is derived from an EMBL/GenBank/DDBJ whole genome shotgun (WGS) entry which is preliminary data.</text>
</comment>